<keyword evidence="3" id="KW-1185">Reference proteome</keyword>
<dbReference type="Gene3D" id="3.90.1530.30">
    <property type="match status" value="1"/>
</dbReference>
<organism evidence="2 3">
    <name type="scientific">Pseudonocardia ailaonensis</name>
    <dbReference type="NCBI Taxonomy" id="367279"/>
    <lineage>
        <taxon>Bacteria</taxon>
        <taxon>Bacillati</taxon>
        <taxon>Actinomycetota</taxon>
        <taxon>Actinomycetes</taxon>
        <taxon>Pseudonocardiales</taxon>
        <taxon>Pseudonocardiaceae</taxon>
        <taxon>Pseudonocardia</taxon>
    </lineage>
</organism>
<dbReference type="Proteomes" id="UP001500449">
    <property type="component" value="Unassembled WGS sequence"/>
</dbReference>
<evidence type="ECO:0000313" key="2">
    <source>
        <dbReference type="EMBL" id="GAA1828808.1"/>
    </source>
</evidence>
<reference evidence="2 3" key="1">
    <citation type="journal article" date="2019" name="Int. J. Syst. Evol. Microbiol.">
        <title>The Global Catalogue of Microorganisms (GCM) 10K type strain sequencing project: providing services to taxonomists for standard genome sequencing and annotation.</title>
        <authorList>
            <consortium name="The Broad Institute Genomics Platform"/>
            <consortium name="The Broad Institute Genome Sequencing Center for Infectious Disease"/>
            <person name="Wu L."/>
            <person name="Ma J."/>
        </authorList>
    </citation>
    <scope>NUCLEOTIDE SEQUENCE [LARGE SCALE GENOMIC DNA]</scope>
    <source>
        <strain evidence="2 3">JCM 16009</strain>
    </source>
</reference>
<dbReference type="InterPro" id="IPR050336">
    <property type="entry name" value="Chromosome_partition/occlusion"/>
</dbReference>
<dbReference type="Pfam" id="PF02195">
    <property type="entry name" value="ParB_N"/>
    <property type="match status" value="1"/>
</dbReference>
<feature type="domain" description="ParB-like N-terminal" evidence="1">
    <location>
        <begin position="5"/>
        <end position="92"/>
    </location>
</feature>
<gene>
    <name evidence="2" type="ORF">GCM10009836_03250</name>
</gene>
<sequence>MSVALLVHPDALALRDNVRTDARLDPAFVASVRERGVLQPIVAYPGDEGLVVEFGQRRTLAARETGLAWVPVWLADSPADVDRLVDQIVENDRREALTVAERVRGWEQLAAFGVSASAIAKKTGHPRAEVRTG</sequence>
<dbReference type="InterPro" id="IPR042075">
    <property type="entry name" value="KorB_DNA-db"/>
</dbReference>
<evidence type="ECO:0000259" key="1">
    <source>
        <dbReference type="SMART" id="SM00470"/>
    </source>
</evidence>
<dbReference type="InterPro" id="IPR003115">
    <property type="entry name" value="ParB_N"/>
</dbReference>
<protein>
    <recommendedName>
        <fullName evidence="1">ParB-like N-terminal domain-containing protein</fullName>
    </recommendedName>
</protein>
<comment type="caution">
    <text evidence="2">The sequence shown here is derived from an EMBL/GenBank/DDBJ whole genome shotgun (WGS) entry which is preliminary data.</text>
</comment>
<dbReference type="SUPFAM" id="SSF109709">
    <property type="entry name" value="KorB DNA-binding domain-like"/>
    <property type="match status" value="1"/>
</dbReference>
<name>A0ABN2MIU8_9PSEU</name>
<dbReference type="PANTHER" id="PTHR33375">
    <property type="entry name" value="CHROMOSOME-PARTITIONING PROTEIN PARB-RELATED"/>
    <property type="match status" value="1"/>
</dbReference>
<dbReference type="EMBL" id="BAAAQK010000001">
    <property type="protein sequence ID" value="GAA1828808.1"/>
    <property type="molecule type" value="Genomic_DNA"/>
</dbReference>
<dbReference type="SMART" id="SM00470">
    <property type="entry name" value="ParB"/>
    <property type="match status" value="1"/>
</dbReference>
<dbReference type="Gene3D" id="1.10.10.730">
    <property type="entry name" value="KorB DNA-binding domain"/>
    <property type="match status" value="1"/>
</dbReference>
<dbReference type="SUPFAM" id="SSF110849">
    <property type="entry name" value="ParB/Sulfiredoxin"/>
    <property type="match status" value="1"/>
</dbReference>
<dbReference type="InterPro" id="IPR036086">
    <property type="entry name" value="ParB/Sulfiredoxin_sf"/>
</dbReference>
<proteinExistence type="predicted"/>
<evidence type="ECO:0000313" key="3">
    <source>
        <dbReference type="Proteomes" id="UP001500449"/>
    </source>
</evidence>
<dbReference type="RefSeq" id="WP_344411698.1">
    <property type="nucleotide sequence ID" value="NZ_BAAAQK010000001.1"/>
</dbReference>
<dbReference type="PANTHER" id="PTHR33375:SF1">
    <property type="entry name" value="CHROMOSOME-PARTITIONING PROTEIN PARB-RELATED"/>
    <property type="match status" value="1"/>
</dbReference>
<accession>A0ABN2MIU8</accession>